<proteinExistence type="predicted"/>
<keyword evidence="2" id="KW-1185">Reference proteome</keyword>
<gene>
    <name evidence="1" type="ORF">FCALED_LOCUS12297</name>
</gene>
<reference evidence="1" key="1">
    <citation type="submission" date="2021-06" db="EMBL/GenBank/DDBJ databases">
        <authorList>
            <person name="Kallberg Y."/>
            <person name="Tangrot J."/>
            <person name="Rosling A."/>
        </authorList>
    </citation>
    <scope>NUCLEOTIDE SEQUENCE</scope>
    <source>
        <strain evidence="1">UK204</strain>
    </source>
</reference>
<dbReference type="AlphaFoldDB" id="A0A9N9EIZ8"/>
<evidence type="ECO:0000313" key="2">
    <source>
        <dbReference type="Proteomes" id="UP000789570"/>
    </source>
</evidence>
<comment type="caution">
    <text evidence="1">The sequence shown here is derived from an EMBL/GenBank/DDBJ whole genome shotgun (WGS) entry which is preliminary data.</text>
</comment>
<organism evidence="1 2">
    <name type="scientific">Funneliformis caledonium</name>
    <dbReference type="NCBI Taxonomy" id="1117310"/>
    <lineage>
        <taxon>Eukaryota</taxon>
        <taxon>Fungi</taxon>
        <taxon>Fungi incertae sedis</taxon>
        <taxon>Mucoromycota</taxon>
        <taxon>Glomeromycotina</taxon>
        <taxon>Glomeromycetes</taxon>
        <taxon>Glomerales</taxon>
        <taxon>Glomeraceae</taxon>
        <taxon>Funneliformis</taxon>
    </lineage>
</organism>
<evidence type="ECO:0000313" key="1">
    <source>
        <dbReference type="EMBL" id="CAG8676846.1"/>
    </source>
</evidence>
<name>A0A9N9EIZ8_9GLOM</name>
<dbReference type="Proteomes" id="UP000789570">
    <property type="component" value="Unassembled WGS sequence"/>
</dbReference>
<accession>A0A9N9EIZ8</accession>
<sequence>MSLCCPYEEYETSLEIQNSPYSPLLQELDYDEEIMSDNENIIYGLDTDIDSVDSEDFRRASFEDAVNDMINEHIP</sequence>
<protein>
    <submittedName>
        <fullName evidence="1">13395_t:CDS:1</fullName>
    </submittedName>
</protein>
<dbReference type="EMBL" id="CAJVPQ010005864">
    <property type="protein sequence ID" value="CAG8676846.1"/>
    <property type="molecule type" value="Genomic_DNA"/>
</dbReference>